<gene>
    <name evidence="1" type="ORF">CEXT_698091</name>
</gene>
<evidence type="ECO:0000313" key="1">
    <source>
        <dbReference type="EMBL" id="GIY58261.1"/>
    </source>
</evidence>
<evidence type="ECO:0000313" key="2">
    <source>
        <dbReference type="Proteomes" id="UP001054945"/>
    </source>
</evidence>
<dbReference type="AlphaFoldDB" id="A0AAV4UKM6"/>
<dbReference type="Proteomes" id="UP001054945">
    <property type="component" value="Unassembled WGS sequence"/>
</dbReference>
<reference evidence="1 2" key="1">
    <citation type="submission" date="2021-06" db="EMBL/GenBank/DDBJ databases">
        <title>Caerostris extrusa draft genome.</title>
        <authorList>
            <person name="Kono N."/>
            <person name="Arakawa K."/>
        </authorList>
    </citation>
    <scope>NUCLEOTIDE SEQUENCE [LARGE SCALE GENOMIC DNA]</scope>
</reference>
<organism evidence="1 2">
    <name type="scientific">Caerostris extrusa</name>
    <name type="common">Bark spider</name>
    <name type="synonym">Caerostris bankana</name>
    <dbReference type="NCBI Taxonomy" id="172846"/>
    <lineage>
        <taxon>Eukaryota</taxon>
        <taxon>Metazoa</taxon>
        <taxon>Ecdysozoa</taxon>
        <taxon>Arthropoda</taxon>
        <taxon>Chelicerata</taxon>
        <taxon>Arachnida</taxon>
        <taxon>Araneae</taxon>
        <taxon>Araneomorphae</taxon>
        <taxon>Entelegynae</taxon>
        <taxon>Araneoidea</taxon>
        <taxon>Araneidae</taxon>
        <taxon>Caerostris</taxon>
    </lineage>
</organism>
<protein>
    <submittedName>
        <fullName evidence="1">Uncharacterized protein</fullName>
    </submittedName>
</protein>
<keyword evidence="2" id="KW-1185">Reference proteome</keyword>
<proteinExistence type="predicted"/>
<comment type="caution">
    <text evidence="1">The sequence shown here is derived from an EMBL/GenBank/DDBJ whole genome shotgun (WGS) entry which is preliminary data.</text>
</comment>
<sequence length="75" mass="8694">MKNSTSISPSIAQLAERWTVAVYCWYIAGIHSFRMVRLRLDGRCWYPSMKNSTSISPSTAQLAERWTVAVYCWYP</sequence>
<accession>A0AAV4UKM6</accession>
<name>A0AAV4UKM6_CAEEX</name>
<dbReference type="EMBL" id="BPLR01013044">
    <property type="protein sequence ID" value="GIY58261.1"/>
    <property type="molecule type" value="Genomic_DNA"/>
</dbReference>